<sequence length="65" mass="6799">MSCEESCARRGLPGRMIPVPGEVAAGCGLAWKAAPEDRAVLEAALASDGVSVEGWAVIELLEFVR</sequence>
<reference evidence="2" key="2">
    <citation type="submission" date="2021-04" db="EMBL/GenBank/DDBJ databases">
        <authorList>
            <person name="Gilroy R."/>
        </authorList>
    </citation>
    <scope>NUCLEOTIDE SEQUENCE</scope>
    <source>
        <strain evidence="2">ChiHjej12B11-14209</strain>
    </source>
</reference>
<reference evidence="2" key="1">
    <citation type="journal article" date="2021" name="PeerJ">
        <title>Extensive microbial diversity within the chicken gut microbiome revealed by metagenomics and culture.</title>
        <authorList>
            <person name="Gilroy R."/>
            <person name="Ravi A."/>
            <person name="Getino M."/>
            <person name="Pursley I."/>
            <person name="Horton D.L."/>
            <person name="Alikhan N.F."/>
            <person name="Baker D."/>
            <person name="Gharbi K."/>
            <person name="Hall N."/>
            <person name="Watson M."/>
            <person name="Adriaenssens E.M."/>
            <person name="Foster-Nyarko E."/>
            <person name="Jarju S."/>
            <person name="Secka A."/>
            <person name="Antonio M."/>
            <person name="Oren A."/>
            <person name="Chaudhuri R.R."/>
            <person name="La Ragione R."/>
            <person name="Hildebrand F."/>
            <person name="Pallen M.J."/>
        </authorList>
    </citation>
    <scope>NUCLEOTIDE SEQUENCE</scope>
    <source>
        <strain evidence="2">ChiHjej12B11-14209</strain>
    </source>
</reference>
<gene>
    <name evidence="2" type="ORF">IAA19_01410</name>
</gene>
<dbReference type="AlphaFoldDB" id="A0A9D2JDJ2"/>
<dbReference type="Pfam" id="PF11823">
    <property type="entry name" value="Se_S_carrier"/>
    <property type="match status" value="1"/>
</dbReference>
<evidence type="ECO:0000313" key="2">
    <source>
        <dbReference type="EMBL" id="HIZ45668.1"/>
    </source>
</evidence>
<dbReference type="EMBL" id="DXBM01000017">
    <property type="protein sequence ID" value="HIZ45668.1"/>
    <property type="molecule type" value="Genomic_DNA"/>
</dbReference>
<protein>
    <submittedName>
        <fullName evidence="2">DUF3343 domain-containing protein</fullName>
    </submittedName>
</protein>
<evidence type="ECO:0000259" key="1">
    <source>
        <dbReference type="Pfam" id="PF11823"/>
    </source>
</evidence>
<evidence type="ECO:0000313" key="3">
    <source>
        <dbReference type="Proteomes" id="UP000824062"/>
    </source>
</evidence>
<organism evidence="2 3">
    <name type="scientific">Candidatus Olsenella pullistercoris</name>
    <dbReference type="NCBI Taxonomy" id="2838712"/>
    <lineage>
        <taxon>Bacteria</taxon>
        <taxon>Bacillati</taxon>
        <taxon>Actinomycetota</taxon>
        <taxon>Coriobacteriia</taxon>
        <taxon>Coriobacteriales</taxon>
        <taxon>Atopobiaceae</taxon>
        <taxon>Olsenella</taxon>
    </lineage>
</organism>
<feature type="domain" description="Putative Se/S carrier protein-like" evidence="1">
    <location>
        <begin position="1"/>
        <end position="54"/>
    </location>
</feature>
<dbReference type="InterPro" id="IPR021778">
    <property type="entry name" value="Se/S_carrier-like"/>
</dbReference>
<accession>A0A9D2JDJ2</accession>
<proteinExistence type="predicted"/>
<comment type="caution">
    <text evidence="2">The sequence shown here is derived from an EMBL/GenBank/DDBJ whole genome shotgun (WGS) entry which is preliminary data.</text>
</comment>
<dbReference type="Proteomes" id="UP000824062">
    <property type="component" value="Unassembled WGS sequence"/>
</dbReference>
<name>A0A9D2JDJ2_9ACTN</name>